<dbReference type="EMBL" id="CALNXK010000091">
    <property type="protein sequence ID" value="CAH3151423.1"/>
    <property type="molecule type" value="Genomic_DNA"/>
</dbReference>
<comment type="caution">
    <text evidence="2">The sequence shown here is derived from an EMBL/GenBank/DDBJ whole genome shotgun (WGS) entry which is preliminary data.</text>
</comment>
<feature type="region of interest" description="Disordered" evidence="1">
    <location>
        <begin position="201"/>
        <end position="230"/>
    </location>
</feature>
<organism evidence="2 3">
    <name type="scientific">Porites lobata</name>
    <dbReference type="NCBI Taxonomy" id="104759"/>
    <lineage>
        <taxon>Eukaryota</taxon>
        <taxon>Metazoa</taxon>
        <taxon>Cnidaria</taxon>
        <taxon>Anthozoa</taxon>
        <taxon>Hexacorallia</taxon>
        <taxon>Scleractinia</taxon>
        <taxon>Fungiina</taxon>
        <taxon>Poritidae</taxon>
        <taxon>Porites</taxon>
    </lineage>
</organism>
<reference evidence="2 3" key="1">
    <citation type="submission" date="2022-05" db="EMBL/GenBank/DDBJ databases">
        <authorList>
            <consortium name="Genoscope - CEA"/>
            <person name="William W."/>
        </authorList>
    </citation>
    <scope>NUCLEOTIDE SEQUENCE [LARGE SCALE GENOMIC DNA]</scope>
</reference>
<keyword evidence="3" id="KW-1185">Reference proteome</keyword>
<name>A0ABN8PVR2_9CNID</name>
<evidence type="ECO:0000313" key="2">
    <source>
        <dbReference type="EMBL" id="CAH3151423.1"/>
    </source>
</evidence>
<evidence type="ECO:0000313" key="3">
    <source>
        <dbReference type="Proteomes" id="UP001159405"/>
    </source>
</evidence>
<gene>
    <name evidence="2" type="ORF">PLOB_00048580</name>
</gene>
<accession>A0ABN8PVR2</accession>
<proteinExistence type="predicted"/>
<feature type="compositionally biased region" description="Low complexity" evidence="1">
    <location>
        <begin position="203"/>
        <end position="213"/>
    </location>
</feature>
<protein>
    <submittedName>
        <fullName evidence="2">Uncharacterized protein</fullName>
    </submittedName>
</protein>
<evidence type="ECO:0000256" key="1">
    <source>
        <dbReference type="SAM" id="MobiDB-lite"/>
    </source>
</evidence>
<dbReference type="Proteomes" id="UP001159405">
    <property type="component" value="Unassembled WGS sequence"/>
</dbReference>
<sequence length="307" mass="34789">MPFMRLVYESLFPGKKLANKPKAWRIQFRLEVVYGGWTMVRTVVKTGFLRVKDVQYDVLLNFVIDEYFVEFAHSMARRSTNQFDNVEQLRQKMFSLFVSGERQANFRAAFTPSKNYVFSRRQLTALHSKVASIIVGILTSITNSPNSAVLLPRAPGQRKDLWKLPALFGDFIIPLILTYNPINHHVKNILSTCHFTTPVQPAQPSLRTQTQTSQPPPPSQSSSQWKPPHCSTCGHTLQGHKRLVLMEASGKSCPLRPSKVCTREGRSTSCACHWCTRQPPTIPANKAFSSFSQVPCVVRETHKSRCN</sequence>